<dbReference type="EMBL" id="JACIET010000001">
    <property type="protein sequence ID" value="MBB4012275.1"/>
    <property type="molecule type" value="Genomic_DNA"/>
</dbReference>
<dbReference type="GO" id="GO:0006974">
    <property type="term" value="P:DNA damage response"/>
    <property type="evidence" value="ECO:0007669"/>
    <property type="project" value="TreeGrafter"/>
</dbReference>
<dbReference type="AlphaFoldDB" id="A0A840BGH2"/>
<evidence type="ECO:0000313" key="2">
    <source>
        <dbReference type="Proteomes" id="UP000561045"/>
    </source>
</evidence>
<dbReference type="InterPro" id="IPR007488">
    <property type="entry name" value="DUF535"/>
</dbReference>
<dbReference type="PANTHER" id="PTHR38785:SF1">
    <property type="entry name" value="HOMOLOG OF VIRK"/>
    <property type="match status" value="1"/>
</dbReference>
<evidence type="ECO:0008006" key="3">
    <source>
        <dbReference type="Google" id="ProtNLM"/>
    </source>
</evidence>
<reference evidence="1 2" key="1">
    <citation type="submission" date="2020-08" db="EMBL/GenBank/DDBJ databases">
        <title>Genomic Encyclopedia of Type Strains, Phase IV (KMG-IV): sequencing the most valuable type-strain genomes for metagenomic binning, comparative biology and taxonomic classification.</title>
        <authorList>
            <person name="Goeker M."/>
        </authorList>
    </citation>
    <scope>NUCLEOTIDE SEQUENCE [LARGE SCALE GENOMIC DNA]</scope>
    <source>
        <strain evidence="1 2">DSM 106739</strain>
    </source>
</reference>
<proteinExistence type="predicted"/>
<gene>
    <name evidence="1" type="ORF">GGR36_001583</name>
</gene>
<keyword evidence="2" id="KW-1185">Reference proteome</keyword>
<dbReference type="Pfam" id="PF04393">
    <property type="entry name" value="DUF535"/>
    <property type="match status" value="1"/>
</dbReference>
<accession>A0A840BGH2</accession>
<name>A0A840BGH2_9RHOO</name>
<dbReference type="PANTHER" id="PTHR38785">
    <property type="entry name" value="HOMOLOG OF VIRK"/>
    <property type="match status" value="1"/>
</dbReference>
<evidence type="ECO:0000313" key="1">
    <source>
        <dbReference type="EMBL" id="MBB4012275.1"/>
    </source>
</evidence>
<dbReference type="Proteomes" id="UP000561045">
    <property type="component" value="Unassembled WGS sequence"/>
</dbReference>
<protein>
    <recommendedName>
        <fullName evidence="3">DUF535 domain-containing protein</fullName>
    </recommendedName>
</protein>
<comment type="caution">
    <text evidence="1">The sequence shown here is derived from an EMBL/GenBank/DDBJ whole genome shotgun (WGS) entry which is preliminary data.</text>
</comment>
<organism evidence="1 2">
    <name type="scientific">Niveibacterium umoris</name>
    <dbReference type="NCBI Taxonomy" id="1193620"/>
    <lineage>
        <taxon>Bacteria</taxon>
        <taxon>Pseudomonadati</taxon>
        <taxon>Pseudomonadota</taxon>
        <taxon>Betaproteobacteria</taxon>
        <taxon>Rhodocyclales</taxon>
        <taxon>Rhodocyclaceae</taxon>
        <taxon>Niveibacterium</taxon>
    </lineage>
</organism>
<sequence length="343" mass="38138">MPFEPNASTPSAASLGAAPHRRIGVRLLDRALLGILRVLSGRRAARLALRFGWRIYRSGSRSDARNRSRFILRSAYYRSTTKTWFARLNADPMLRTFVRLQPELAEKLHRPYARADHPATTRLQALDEHYRICREQRWAPLLAQVGRGPVTLATWQGKDEVPLVLTLTVPGQFAKEGEMAVHLMRNDVRQCTVLVSLRGDGSGRWLDIACLQGPAGGEGGEGRDAMREITKACHGLRPRSLLLEVARLIAGLAGCSNIVGVGNARHIYRNARKRRDIAFDYDAFWAESGGERRNDGDWNLPLAAAVKPMEDVPSKKRAEVVRRRQMQAAILAQASHCLAPSAG</sequence>
<dbReference type="RefSeq" id="WP_183634087.1">
    <property type="nucleotide sequence ID" value="NZ_BAABLE010000011.1"/>
</dbReference>